<dbReference type="PANTHER" id="PTHR47234:SF2">
    <property type="entry name" value="TONB-DEPENDENT RECEPTOR"/>
    <property type="match status" value="1"/>
</dbReference>
<keyword evidence="6 8" id="KW-0472">Membrane</keyword>
<evidence type="ECO:0000256" key="1">
    <source>
        <dbReference type="ARBA" id="ARBA00004571"/>
    </source>
</evidence>
<dbReference type="InterPro" id="IPR039426">
    <property type="entry name" value="TonB-dep_rcpt-like"/>
</dbReference>
<evidence type="ECO:0000313" key="14">
    <source>
        <dbReference type="Proteomes" id="UP000006327"/>
    </source>
</evidence>
<keyword evidence="4 8" id="KW-0812">Transmembrane</keyword>
<keyword evidence="10" id="KW-0732">Signal</keyword>
<feature type="signal peptide" evidence="10">
    <location>
        <begin position="1"/>
        <end position="23"/>
    </location>
</feature>
<gene>
    <name evidence="13" type="ORF">GARC_1660</name>
</gene>
<dbReference type="InterPro" id="IPR000531">
    <property type="entry name" value="Beta-barrel_TonB"/>
</dbReference>
<dbReference type="OrthoDB" id="176248at2"/>
<keyword evidence="7 8" id="KW-0998">Cell outer membrane</keyword>
<dbReference type="Gene3D" id="2.40.170.20">
    <property type="entry name" value="TonB-dependent receptor, beta-barrel domain"/>
    <property type="match status" value="1"/>
</dbReference>
<evidence type="ECO:0000259" key="12">
    <source>
        <dbReference type="Pfam" id="PF07715"/>
    </source>
</evidence>
<keyword evidence="5 9" id="KW-0798">TonB box</keyword>
<evidence type="ECO:0000256" key="7">
    <source>
        <dbReference type="ARBA" id="ARBA00023237"/>
    </source>
</evidence>
<evidence type="ECO:0000256" key="10">
    <source>
        <dbReference type="SAM" id="SignalP"/>
    </source>
</evidence>
<sequence length="904" mass="98598">MKTRSFKISVIALAVLSSCYVTATLAQDADTQQAEDNSEVISITGSRIKRQSETPSPVQSFDFEDLNQNGVISLGDILQELPSVGSSLNGNGSAGTSHGSSSINLRNLGDNRSLVLVNGHRWVNGAGTRGFRDFVDMNTIPQAIVKRVEVLQDGATAIYGADAIAGVVNIYTHSDFVGTSIKTYYGESSEGDKETANIDVLWGKDFGDSNFMVAASYSDQKPIYTQDRELTAIPLNGLATGTPEGLFRESSLENVMDFTIPSGGITRDPGSNGSDINAWRGVTSDDKYNRYADNYVVGPSERFSLYAQGVVPFDFATLKIEALYNKRISDQQFSASLSSIQGSRGFIIPDNAAVNPFGVEFSGSDFRHTTFFNENGLRVNEQNVETTRLGLGLDGEFGNDWSWDSFLSWAQNEGEFISNNQMDLDKLALGLRACDTTGIGANVSDLAAGCVAVNLFNPLTQEMVDYVNFTARDNNKAQQLDFTFNVTGSLYELPAGELAVAAGIEYRKEKGLDVSDNYVNADPRVNSYRTTSSAPRLGTKGEYDLTEAYVELSIPLLADQPMVKNLELSLASRFSDYSTFGTTTNSKAGLIYSPTAGLSLRATWAEGFRAPSILELFEGQRATFIAVNDPCAANNQLPGCVAVPSDYVQENSNIPITTGGNKLLTPETSENVSFGFVYLPEFIDDFSITVDWYDIEINDTISVFGAQNILDLCAFKNKNCGVISRSASGEILDLIDGPVNLNSTTVAGMDVVMHYSINNDTGKWDFSANFSKLREFTEVSTLSDGTTQSVDKVGTAASRESYPEWRSSLSARWKRDQWSAAYSARLIGETTEIFNSEALPINSVTYHNVSGGYDFNNGLKTKIGINNITDKQPPVSLTNTNINFDQNTYNAIGRFMYLQLNYDF</sequence>
<protein>
    <submittedName>
        <fullName evidence="13">TonB-dependent receptor</fullName>
    </submittedName>
</protein>
<accession>K6YKB6</accession>
<dbReference type="InterPro" id="IPR012910">
    <property type="entry name" value="Plug_dom"/>
</dbReference>
<feature type="chain" id="PRO_5003897537" evidence="10">
    <location>
        <begin position="24"/>
        <end position="904"/>
    </location>
</feature>
<evidence type="ECO:0000259" key="11">
    <source>
        <dbReference type="Pfam" id="PF00593"/>
    </source>
</evidence>
<dbReference type="eggNOG" id="COG4771">
    <property type="taxonomic scope" value="Bacteria"/>
</dbReference>
<dbReference type="Pfam" id="PF07715">
    <property type="entry name" value="Plug"/>
    <property type="match status" value="1"/>
</dbReference>
<dbReference type="PANTHER" id="PTHR47234">
    <property type="match status" value="1"/>
</dbReference>
<keyword evidence="13" id="KW-0675">Receptor</keyword>
<dbReference type="SUPFAM" id="SSF56935">
    <property type="entry name" value="Porins"/>
    <property type="match status" value="1"/>
</dbReference>
<dbReference type="AlphaFoldDB" id="K6YKB6"/>
<comment type="caution">
    <text evidence="13">The sequence shown here is derived from an EMBL/GenBank/DDBJ whole genome shotgun (WGS) entry which is preliminary data.</text>
</comment>
<dbReference type="PROSITE" id="PS52016">
    <property type="entry name" value="TONB_DEPENDENT_REC_3"/>
    <property type="match status" value="1"/>
</dbReference>
<evidence type="ECO:0000256" key="8">
    <source>
        <dbReference type="PROSITE-ProRule" id="PRU01360"/>
    </source>
</evidence>
<dbReference type="InterPro" id="IPR018247">
    <property type="entry name" value="EF_Hand_1_Ca_BS"/>
</dbReference>
<dbReference type="InterPro" id="IPR036942">
    <property type="entry name" value="Beta-barrel_TonB_sf"/>
</dbReference>
<dbReference type="EMBL" id="BAEO01000021">
    <property type="protein sequence ID" value="GAC18632.1"/>
    <property type="molecule type" value="Genomic_DNA"/>
</dbReference>
<name>K6YKB6_9ALTE</name>
<dbReference type="RefSeq" id="WP_007618632.1">
    <property type="nucleotide sequence ID" value="NZ_BAEO01000021.1"/>
</dbReference>
<dbReference type="PROSITE" id="PS51257">
    <property type="entry name" value="PROKAR_LIPOPROTEIN"/>
    <property type="match status" value="1"/>
</dbReference>
<dbReference type="Pfam" id="PF00593">
    <property type="entry name" value="TonB_dep_Rec_b-barrel"/>
    <property type="match status" value="1"/>
</dbReference>
<keyword evidence="2 8" id="KW-0813">Transport</keyword>
<evidence type="ECO:0000256" key="3">
    <source>
        <dbReference type="ARBA" id="ARBA00022452"/>
    </source>
</evidence>
<comment type="similarity">
    <text evidence="8 9">Belongs to the TonB-dependent receptor family.</text>
</comment>
<dbReference type="PROSITE" id="PS00018">
    <property type="entry name" value="EF_HAND_1"/>
    <property type="match status" value="1"/>
</dbReference>
<evidence type="ECO:0000313" key="13">
    <source>
        <dbReference type="EMBL" id="GAC18632.1"/>
    </source>
</evidence>
<feature type="domain" description="TonB-dependent receptor plug" evidence="12">
    <location>
        <begin position="51"/>
        <end position="167"/>
    </location>
</feature>
<dbReference type="STRING" id="493475.GARC_1660"/>
<keyword evidence="3 8" id="KW-1134">Transmembrane beta strand</keyword>
<proteinExistence type="inferred from homology"/>
<dbReference type="Gene3D" id="2.170.130.10">
    <property type="entry name" value="TonB-dependent receptor, plug domain"/>
    <property type="match status" value="1"/>
</dbReference>
<evidence type="ECO:0000256" key="9">
    <source>
        <dbReference type="RuleBase" id="RU003357"/>
    </source>
</evidence>
<evidence type="ECO:0000256" key="2">
    <source>
        <dbReference type="ARBA" id="ARBA00022448"/>
    </source>
</evidence>
<evidence type="ECO:0000256" key="4">
    <source>
        <dbReference type="ARBA" id="ARBA00022692"/>
    </source>
</evidence>
<dbReference type="eggNOG" id="COG1629">
    <property type="taxonomic scope" value="Bacteria"/>
</dbReference>
<evidence type="ECO:0000256" key="6">
    <source>
        <dbReference type="ARBA" id="ARBA00023136"/>
    </source>
</evidence>
<dbReference type="GO" id="GO:0009279">
    <property type="term" value="C:cell outer membrane"/>
    <property type="evidence" value="ECO:0007669"/>
    <property type="project" value="UniProtKB-SubCell"/>
</dbReference>
<dbReference type="InterPro" id="IPR037066">
    <property type="entry name" value="Plug_dom_sf"/>
</dbReference>
<evidence type="ECO:0000256" key="5">
    <source>
        <dbReference type="ARBA" id="ARBA00023077"/>
    </source>
</evidence>
<reference evidence="13 14" key="1">
    <citation type="journal article" date="2017" name="Antonie Van Leeuwenhoek">
        <title>Rhizobium rhizosphaerae sp. nov., a novel species isolated from rice rhizosphere.</title>
        <authorList>
            <person name="Zhao J.J."/>
            <person name="Zhang J."/>
            <person name="Zhang R.J."/>
            <person name="Zhang C.W."/>
            <person name="Yin H.Q."/>
            <person name="Zhang X.X."/>
        </authorList>
    </citation>
    <scope>NUCLEOTIDE SEQUENCE [LARGE SCALE GENOMIC DNA]</scope>
    <source>
        <strain evidence="13 14">BSs20135</strain>
    </source>
</reference>
<organism evidence="13 14">
    <name type="scientific">Paraglaciecola arctica BSs20135</name>
    <dbReference type="NCBI Taxonomy" id="493475"/>
    <lineage>
        <taxon>Bacteria</taxon>
        <taxon>Pseudomonadati</taxon>
        <taxon>Pseudomonadota</taxon>
        <taxon>Gammaproteobacteria</taxon>
        <taxon>Alteromonadales</taxon>
        <taxon>Alteromonadaceae</taxon>
        <taxon>Paraglaciecola</taxon>
    </lineage>
</organism>
<dbReference type="Proteomes" id="UP000006327">
    <property type="component" value="Unassembled WGS sequence"/>
</dbReference>
<keyword evidence="14" id="KW-1185">Reference proteome</keyword>
<comment type="subcellular location">
    <subcellularLocation>
        <location evidence="1 8">Cell outer membrane</location>
        <topology evidence="1 8">Multi-pass membrane protein</topology>
    </subcellularLocation>
</comment>
<feature type="domain" description="TonB-dependent receptor-like beta-barrel" evidence="11">
    <location>
        <begin position="344"/>
        <end position="868"/>
    </location>
</feature>